<feature type="compositionally biased region" description="Low complexity" evidence="1">
    <location>
        <begin position="49"/>
        <end position="61"/>
    </location>
</feature>
<dbReference type="Proteomes" id="UP001623330">
    <property type="component" value="Unassembled WGS sequence"/>
</dbReference>
<dbReference type="EMBL" id="JBEVYD010000007">
    <property type="protein sequence ID" value="KAL3231453.1"/>
    <property type="molecule type" value="Genomic_DNA"/>
</dbReference>
<reference evidence="2 3" key="1">
    <citation type="submission" date="2024-05" db="EMBL/GenBank/DDBJ databases">
        <title>Long read based assembly of the Candida bracarensis genome reveals expanded adhesin content.</title>
        <authorList>
            <person name="Marcet-Houben M."/>
            <person name="Ksiezopolska E."/>
            <person name="Gabaldon T."/>
        </authorList>
    </citation>
    <scope>NUCLEOTIDE SEQUENCE [LARGE SCALE GENOMIC DNA]</scope>
    <source>
        <strain evidence="2 3">CBM6</strain>
    </source>
</reference>
<gene>
    <name evidence="2" type="ORF">RNJ44_00488</name>
</gene>
<name>A0ABR4NSQ4_9SACH</name>
<organism evidence="2 3">
    <name type="scientific">Nakaseomyces bracarensis</name>
    <dbReference type="NCBI Taxonomy" id="273131"/>
    <lineage>
        <taxon>Eukaryota</taxon>
        <taxon>Fungi</taxon>
        <taxon>Dikarya</taxon>
        <taxon>Ascomycota</taxon>
        <taxon>Saccharomycotina</taxon>
        <taxon>Saccharomycetes</taxon>
        <taxon>Saccharomycetales</taxon>
        <taxon>Saccharomycetaceae</taxon>
        <taxon>Nakaseomyces</taxon>
    </lineage>
</organism>
<comment type="caution">
    <text evidence="2">The sequence shown here is derived from an EMBL/GenBank/DDBJ whole genome shotgun (WGS) entry which is preliminary data.</text>
</comment>
<evidence type="ECO:0000256" key="1">
    <source>
        <dbReference type="SAM" id="MobiDB-lite"/>
    </source>
</evidence>
<evidence type="ECO:0000313" key="3">
    <source>
        <dbReference type="Proteomes" id="UP001623330"/>
    </source>
</evidence>
<proteinExistence type="predicted"/>
<feature type="compositionally biased region" description="Basic residues" evidence="1">
    <location>
        <begin position="17"/>
        <end position="48"/>
    </location>
</feature>
<evidence type="ECO:0000313" key="2">
    <source>
        <dbReference type="EMBL" id="KAL3231453.1"/>
    </source>
</evidence>
<sequence>MSNLDKSLDEIIGSGKRAPRARVSRQPKKVGKQVNTRRRAPVPGRRRAPVQSAPPSAAVARAASLLNSTREARVTVEGLPRDIKQDAVRVC</sequence>
<feature type="region of interest" description="Disordered" evidence="1">
    <location>
        <begin position="1"/>
        <end position="61"/>
    </location>
</feature>
<protein>
    <submittedName>
        <fullName evidence="2">RNA annealing protein YRA1</fullName>
    </submittedName>
</protein>
<keyword evidence="3" id="KW-1185">Reference proteome</keyword>
<accession>A0ABR4NSQ4</accession>